<keyword evidence="2" id="KW-1185">Reference proteome</keyword>
<dbReference type="EMBL" id="SJWY01000140">
    <property type="protein sequence ID" value="TDE71858.1"/>
    <property type="molecule type" value="Genomic_DNA"/>
</dbReference>
<proteinExistence type="predicted"/>
<evidence type="ECO:0000313" key="2">
    <source>
        <dbReference type="Proteomes" id="UP000295231"/>
    </source>
</evidence>
<organism evidence="1 2">
    <name type="scientific">Streptococcus vicugnae</name>
    <dbReference type="NCBI Taxonomy" id="2740579"/>
    <lineage>
        <taxon>Bacteria</taxon>
        <taxon>Bacillati</taxon>
        <taxon>Bacillota</taxon>
        <taxon>Bacilli</taxon>
        <taxon>Lactobacillales</taxon>
        <taxon>Streptococcaceae</taxon>
        <taxon>Streptococcus</taxon>
    </lineage>
</organism>
<dbReference type="Proteomes" id="UP000295231">
    <property type="component" value="Unassembled WGS sequence"/>
</dbReference>
<accession>A0A4R5G4W2</accession>
<protein>
    <submittedName>
        <fullName evidence="1">Uncharacterized protein</fullName>
    </submittedName>
</protein>
<dbReference type="RefSeq" id="WP_132869697.1">
    <property type="nucleotide sequence ID" value="NZ_SJWY01000140.1"/>
</dbReference>
<reference evidence="1 2" key="1">
    <citation type="submission" date="2019-03" db="EMBL/GenBank/DDBJ databases">
        <authorList>
            <person name="Fan P."/>
        </authorList>
    </citation>
    <scope>NUCLEOTIDE SEQUENCE [LARGE SCALE GENOMIC DNA]</scope>
    <source>
        <strain evidence="1 2">KCJ4950</strain>
    </source>
</reference>
<sequence>MKKINEAIAEYAKAKDERKRSYAELVKRLQKDIDRGYAGAVLAKETIDERRLQSESTDAWKQKELLEALEKTVEDEKEKLGVITKITADDLAEFTLLEELDFSEEDLVCYLRKYENNPLALKKLKQIYQADLRAFPFPKLKIEFLTEWEEQAKEAIRYITDLDYVRTSELDFMGDKISTDMHNTFLEEALAAYNNC</sequence>
<name>A0A4R5G4W2_9STRE</name>
<evidence type="ECO:0000313" key="1">
    <source>
        <dbReference type="EMBL" id="TDE71858.1"/>
    </source>
</evidence>
<gene>
    <name evidence="1" type="ORF">E0E04_06365</name>
</gene>
<comment type="caution">
    <text evidence="1">The sequence shown here is derived from an EMBL/GenBank/DDBJ whole genome shotgun (WGS) entry which is preliminary data.</text>
</comment>
<dbReference type="AlphaFoldDB" id="A0A4R5G4W2"/>